<dbReference type="STRING" id="984485.A0A1E4RKD3"/>
<dbReference type="GO" id="GO:0016887">
    <property type="term" value="F:ATP hydrolysis activity"/>
    <property type="evidence" value="ECO:0007669"/>
    <property type="project" value="InterPro"/>
</dbReference>
<keyword evidence="8" id="KW-1185">Reference proteome</keyword>
<evidence type="ECO:0000313" key="8">
    <source>
        <dbReference type="Proteomes" id="UP000095085"/>
    </source>
</evidence>
<keyword evidence="4" id="KW-0067">ATP-binding</keyword>
<dbReference type="InterPro" id="IPR004396">
    <property type="entry name" value="ATPase_YchF/OLA1"/>
</dbReference>
<dbReference type="PANTHER" id="PTHR23305:SF9">
    <property type="entry name" value="OBG-LIKE ATPASE HOMOLOG"/>
    <property type="match status" value="1"/>
</dbReference>
<dbReference type="FunFam" id="1.10.150.300:FF:000001">
    <property type="entry name" value="Ribosome-binding ATPase YchF"/>
    <property type="match status" value="1"/>
</dbReference>
<proteinExistence type="predicted"/>
<protein>
    <recommendedName>
        <fullName evidence="6">OBG-type G domain-containing protein</fullName>
    </recommendedName>
</protein>
<dbReference type="FunFam" id="3.10.20.30:FF:000029">
    <property type="entry name" value="Obg-like ATPase 1"/>
    <property type="match status" value="1"/>
</dbReference>
<dbReference type="GO" id="GO:0005737">
    <property type="term" value="C:cytoplasm"/>
    <property type="evidence" value="ECO:0007669"/>
    <property type="project" value="TreeGrafter"/>
</dbReference>
<dbReference type="Pfam" id="PF01926">
    <property type="entry name" value="MMR_HSR1"/>
    <property type="match status" value="1"/>
</dbReference>
<gene>
    <name evidence="7" type="ORF">HYPBUDRAFT_152546</name>
</gene>
<dbReference type="SUPFAM" id="SSF81271">
    <property type="entry name" value="TGS-like"/>
    <property type="match status" value="1"/>
</dbReference>
<dbReference type="Proteomes" id="UP000095085">
    <property type="component" value="Unassembled WGS sequence"/>
</dbReference>
<dbReference type="InterPro" id="IPR013029">
    <property type="entry name" value="YchF_C"/>
</dbReference>
<dbReference type="NCBIfam" id="TIGR00092">
    <property type="entry name" value="redox-regulated ATPase YchF"/>
    <property type="match status" value="1"/>
</dbReference>
<dbReference type="InterPro" id="IPR006073">
    <property type="entry name" value="GTP-bd"/>
</dbReference>
<dbReference type="InterPro" id="IPR031167">
    <property type="entry name" value="G_OBG"/>
</dbReference>
<evidence type="ECO:0000256" key="5">
    <source>
        <dbReference type="ARBA" id="ARBA00022842"/>
    </source>
</evidence>
<dbReference type="Gene3D" id="3.10.20.30">
    <property type="match status" value="1"/>
</dbReference>
<dbReference type="InterPro" id="IPR012675">
    <property type="entry name" value="Beta-grasp_dom_sf"/>
</dbReference>
<evidence type="ECO:0000256" key="3">
    <source>
        <dbReference type="ARBA" id="ARBA00022741"/>
    </source>
</evidence>
<dbReference type="PRINTS" id="PR00326">
    <property type="entry name" value="GTP1OBG"/>
</dbReference>
<dbReference type="RefSeq" id="XP_020076804.1">
    <property type="nucleotide sequence ID" value="XM_020221078.1"/>
</dbReference>
<name>A0A1E4RKD3_9ASCO</name>
<keyword evidence="2" id="KW-0479">Metal-binding</keyword>
<dbReference type="GeneID" id="30995628"/>
<dbReference type="PIRSF" id="PIRSF006641">
    <property type="entry name" value="CHP00092"/>
    <property type="match status" value="1"/>
</dbReference>
<evidence type="ECO:0000256" key="2">
    <source>
        <dbReference type="ARBA" id="ARBA00022723"/>
    </source>
</evidence>
<evidence type="ECO:0000313" key="7">
    <source>
        <dbReference type="EMBL" id="ODV67737.1"/>
    </source>
</evidence>
<evidence type="ECO:0000256" key="1">
    <source>
        <dbReference type="ARBA" id="ARBA00001946"/>
    </source>
</evidence>
<evidence type="ECO:0000256" key="4">
    <source>
        <dbReference type="ARBA" id="ARBA00022840"/>
    </source>
</evidence>
<reference evidence="8" key="1">
    <citation type="submission" date="2016-05" db="EMBL/GenBank/DDBJ databases">
        <title>Comparative genomics of biotechnologically important yeasts.</title>
        <authorList>
            <consortium name="DOE Joint Genome Institute"/>
            <person name="Riley R."/>
            <person name="Haridas S."/>
            <person name="Wolfe K.H."/>
            <person name="Lopes M.R."/>
            <person name="Hittinger C.T."/>
            <person name="Goker M."/>
            <person name="Salamov A."/>
            <person name="Wisecaver J."/>
            <person name="Long T.M."/>
            <person name="Aerts A.L."/>
            <person name="Barry K."/>
            <person name="Choi C."/>
            <person name="Clum A."/>
            <person name="Coughlan A.Y."/>
            <person name="Deshpande S."/>
            <person name="Douglass A.P."/>
            <person name="Hanson S.J."/>
            <person name="Klenk H.-P."/>
            <person name="Labutti K."/>
            <person name="Lapidus A."/>
            <person name="Lindquist E."/>
            <person name="Lipzen A."/>
            <person name="Meier-Kolthoff J.P."/>
            <person name="Ohm R.A."/>
            <person name="Otillar R.P."/>
            <person name="Pangilinan J."/>
            <person name="Peng Y."/>
            <person name="Rokas A."/>
            <person name="Rosa C.A."/>
            <person name="Scheuner C."/>
            <person name="Sibirny A.A."/>
            <person name="Slot J.C."/>
            <person name="Stielow J.B."/>
            <person name="Sun H."/>
            <person name="Kurtzman C.P."/>
            <person name="Blackwell M."/>
            <person name="Grigoriev I.V."/>
            <person name="Jeffries T.W."/>
        </authorList>
    </citation>
    <scope>NUCLEOTIDE SEQUENCE [LARGE SCALE GENOMIC DNA]</scope>
    <source>
        <strain evidence="8">NRRL Y-1933</strain>
    </source>
</reference>
<dbReference type="PROSITE" id="PS51710">
    <property type="entry name" value="G_OBG"/>
    <property type="match status" value="1"/>
</dbReference>
<evidence type="ECO:0000259" key="6">
    <source>
        <dbReference type="PROSITE" id="PS51710"/>
    </source>
</evidence>
<dbReference type="PANTHER" id="PTHR23305">
    <property type="entry name" value="OBG GTPASE FAMILY"/>
    <property type="match status" value="1"/>
</dbReference>
<dbReference type="Gene3D" id="1.10.150.300">
    <property type="entry name" value="TGS-like domain"/>
    <property type="match status" value="1"/>
</dbReference>
<dbReference type="AlphaFoldDB" id="A0A1E4RKD3"/>
<dbReference type="InterPro" id="IPR023192">
    <property type="entry name" value="TGS-like_dom_sf"/>
</dbReference>
<comment type="cofactor">
    <cofactor evidence="1">
        <name>Mg(2+)</name>
        <dbReference type="ChEBI" id="CHEBI:18420"/>
    </cofactor>
</comment>
<feature type="domain" description="OBG-type G" evidence="6">
    <location>
        <begin position="36"/>
        <end position="305"/>
    </location>
</feature>
<dbReference type="GO" id="GO:0046872">
    <property type="term" value="F:metal ion binding"/>
    <property type="evidence" value="ECO:0007669"/>
    <property type="project" value="UniProtKB-KW"/>
</dbReference>
<dbReference type="InterPro" id="IPR012676">
    <property type="entry name" value="TGS-like"/>
</dbReference>
<dbReference type="Pfam" id="PF06071">
    <property type="entry name" value="YchF-GTPase_C"/>
    <property type="match status" value="1"/>
</dbReference>
<keyword evidence="5" id="KW-0460">Magnesium</keyword>
<accession>A0A1E4RKD3</accession>
<dbReference type="OrthoDB" id="424823at2759"/>
<dbReference type="SUPFAM" id="SSF52540">
    <property type="entry name" value="P-loop containing nucleoside triphosphate hydrolases"/>
    <property type="match status" value="1"/>
</dbReference>
<dbReference type="InterPro" id="IPR027417">
    <property type="entry name" value="P-loop_NTPase"/>
</dbReference>
<dbReference type="GO" id="GO:0005525">
    <property type="term" value="F:GTP binding"/>
    <property type="evidence" value="ECO:0007669"/>
    <property type="project" value="InterPro"/>
</dbReference>
<organism evidence="7 8">
    <name type="scientific">Hyphopichia burtonii NRRL Y-1933</name>
    <dbReference type="NCBI Taxonomy" id="984485"/>
    <lineage>
        <taxon>Eukaryota</taxon>
        <taxon>Fungi</taxon>
        <taxon>Dikarya</taxon>
        <taxon>Ascomycota</taxon>
        <taxon>Saccharomycotina</taxon>
        <taxon>Pichiomycetes</taxon>
        <taxon>Debaryomycetaceae</taxon>
        <taxon>Hyphopichia</taxon>
    </lineage>
</organism>
<dbReference type="Gene3D" id="3.40.50.300">
    <property type="entry name" value="P-loop containing nucleotide triphosphate hydrolases"/>
    <property type="match status" value="1"/>
</dbReference>
<dbReference type="GO" id="GO:0005524">
    <property type="term" value="F:ATP binding"/>
    <property type="evidence" value="ECO:0007669"/>
    <property type="project" value="UniProtKB-KW"/>
</dbReference>
<sequence length="398" mass="44174">MNKVLNRGLATSGRLLAKAVKQETAKPILGRPSNNLSLGVVGLANVGKSTFFQSITKTNLGIAANYPFATIDPSKSLVTAESPELEKLAELYGLKKKIPSSLTIYDIAGLTRNAASGAGLGNKFLADIRMVDGIFHVVRGFKNDDIVHIEEGEIDPVRDLVIVNDELILKDIEFVESALEKSGKHSYKPGFSDDVSQVLNKVQDFLYEGKKISVGDWSSNEVEIINKYNFITAKPTVYLLNVSEADFLNQTNEFHLSVQEWIDQNCPQDHLLMFLAQYESKIIEENLALDKSANNLIINTMRKALRLISFYTCGPKEAHQWTVRENSLAPDAAQVIHNDLKDTFISAQAYKYQDLVHEQAPLNEASLKSKGKLYRYGKNQSIEDGDVLVIKAAAAKKR</sequence>
<keyword evidence="3" id="KW-0547">Nucleotide-binding</keyword>
<dbReference type="EMBL" id="KV454540">
    <property type="protein sequence ID" value="ODV67737.1"/>
    <property type="molecule type" value="Genomic_DNA"/>
</dbReference>